<evidence type="ECO:0000256" key="6">
    <source>
        <dbReference type="ARBA" id="ARBA00065571"/>
    </source>
</evidence>
<reference evidence="11 12" key="1">
    <citation type="submission" date="2020-08" db="EMBL/GenBank/DDBJ databases">
        <title>Plant Genome Project.</title>
        <authorList>
            <person name="Zhang R.-G."/>
        </authorList>
    </citation>
    <scope>NUCLEOTIDE SEQUENCE [LARGE SCALE GENOMIC DNA]</scope>
    <source>
        <tissue evidence="11">Rhizome</tissue>
    </source>
</reference>
<dbReference type="SUPFAM" id="SSF48371">
    <property type="entry name" value="ARM repeat"/>
    <property type="match status" value="2"/>
</dbReference>
<dbReference type="Proteomes" id="UP000734854">
    <property type="component" value="Unassembled WGS sequence"/>
</dbReference>
<feature type="compositionally biased region" description="Polar residues" evidence="9">
    <location>
        <begin position="656"/>
        <end position="665"/>
    </location>
</feature>
<feature type="compositionally biased region" description="Basic and acidic residues" evidence="9">
    <location>
        <begin position="673"/>
        <end position="685"/>
    </location>
</feature>
<proteinExistence type="inferred from homology"/>
<dbReference type="PROSITE" id="PS51366">
    <property type="entry name" value="MI"/>
    <property type="match status" value="1"/>
</dbReference>
<feature type="compositionally biased region" description="Low complexity" evidence="9">
    <location>
        <begin position="164"/>
        <end position="176"/>
    </location>
</feature>
<evidence type="ECO:0000256" key="3">
    <source>
        <dbReference type="ARBA" id="ARBA00022845"/>
    </source>
</evidence>
<dbReference type="FunFam" id="1.25.40.180:FF:000034">
    <property type="entry name" value="Eukaryotic translation initiation factor 4G"/>
    <property type="match status" value="1"/>
</dbReference>
<dbReference type="InterPro" id="IPR016024">
    <property type="entry name" value="ARM-type_fold"/>
</dbReference>
<evidence type="ECO:0000256" key="5">
    <source>
        <dbReference type="ARBA" id="ARBA00053217"/>
    </source>
</evidence>
<dbReference type="SMART" id="SM00543">
    <property type="entry name" value="MIF4G"/>
    <property type="match status" value="1"/>
</dbReference>
<dbReference type="InterPro" id="IPR003890">
    <property type="entry name" value="MIF4G-like_typ-3"/>
</dbReference>
<name>A0A8J5GPL0_ZINOF</name>
<evidence type="ECO:0000256" key="1">
    <source>
        <dbReference type="ARBA" id="ARBA00005775"/>
    </source>
</evidence>
<feature type="compositionally biased region" description="Basic and acidic residues" evidence="9">
    <location>
        <begin position="1519"/>
        <end position="1536"/>
    </location>
</feature>
<evidence type="ECO:0000256" key="8">
    <source>
        <dbReference type="ARBA" id="ARBA00079578"/>
    </source>
</evidence>
<organism evidence="11 12">
    <name type="scientific">Zingiber officinale</name>
    <name type="common">Ginger</name>
    <name type="synonym">Amomum zingiber</name>
    <dbReference type="NCBI Taxonomy" id="94328"/>
    <lineage>
        <taxon>Eukaryota</taxon>
        <taxon>Viridiplantae</taxon>
        <taxon>Streptophyta</taxon>
        <taxon>Embryophyta</taxon>
        <taxon>Tracheophyta</taxon>
        <taxon>Spermatophyta</taxon>
        <taxon>Magnoliopsida</taxon>
        <taxon>Liliopsida</taxon>
        <taxon>Zingiberales</taxon>
        <taxon>Zingiberaceae</taxon>
        <taxon>Zingiber</taxon>
    </lineage>
</organism>
<dbReference type="GO" id="GO:0006417">
    <property type="term" value="P:regulation of translation"/>
    <property type="evidence" value="ECO:0007669"/>
    <property type="project" value="UniProtKB-KW"/>
</dbReference>
<dbReference type="GO" id="GO:0016281">
    <property type="term" value="C:eukaryotic translation initiation factor 4F complex"/>
    <property type="evidence" value="ECO:0007669"/>
    <property type="project" value="TreeGrafter"/>
</dbReference>
<comment type="subunit">
    <text evidence="6">EIF4F is a multi-subunit complex, the composition of which varies with external and internal environmental conditions. It is composed of at least EIF4A, EIF4E and EIF4G. In higher plants two isoforms of EIF4F have been identified, named isoform EIF4F and isoform EIF(iso)4F. Isoform EIF4F has subunits p220 and p26, whereas isoform EIF(iso)4F has subunits p82 and p28.</text>
</comment>
<feature type="region of interest" description="Disordered" evidence="9">
    <location>
        <begin position="656"/>
        <end position="698"/>
    </location>
</feature>
<gene>
    <name evidence="11" type="ORF">ZIOFF_033704</name>
</gene>
<feature type="region of interest" description="Disordered" evidence="9">
    <location>
        <begin position="583"/>
        <end position="623"/>
    </location>
</feature>
<evidence type="ECO:0000256" key="4">
    <source>
        <dbReference type="ARBA" id="ARBA00022917"/>
    </source>
</evidence>
<keyword evidence="2" id="KW-0396">Initiation factor</keyword>
<feature type="region of interest" description="Disordered" evidence="9">
    <location>
        <begin position="229"/>
        <end position="250"/>
    </location>
</feature>
<dbReference type="PANTHER" id="PTHR23253">
    <property type="entry name" value="EUKARYOTIC TRANSLATION INITIATION FACTOR 4 GAMMA"/>
    <property type="match status" value="1"/>
</dbReference>
<dbReference type="Gene3D" id="1.25.40.180">
    <property type="match status" value="2"/>
</dbReference>
<accession>A0A8J5GPL0</accession>
<comment type="similarity">
    <text evidence="1">Belongs to the eukaryotic initiation factor 4G family.</text>
</comment>
<feature type="region of interest" description="Disordered" evidence="9">
    <location>
        <begin position="1084"/>
        <end position="1109"/>
    </location>
</feature>
<feature type="region of interest" description="Disordered" evidence="9">
    <location>
        <begin position="1709"/>
        <end position="1728"/>
    </location>
</feature>
<keyword evidence="4" id="KW-0648">Protein biosynthesis</keyword>
<feature type="compositionally biased region" description="Polar residues" evidence="9">
    <location>
        <begin position="600"/>
        <end position="611"/>
    </location>
</feature>
<feature type="region of interest" description="Disordered" evidence="9">
    <location>
        <begin position="985"/>
        <end position="1011"/>
    </location>
</feature>
<feature type="region of interest" description="Disordered" evidence="9">
    <location>
        <begin position="1677"/>
        <end position="1702"/>
    </location>
</feature>
<feature type="region of interest" description="Disordered" evidence="9">
    <location>
        <begin position="92"/>
        <end position="185"/>
    </location>
</feature>
<feature type="compositionally biased region" description="Low complexity" evidence="9">
    <location>
        <begin position="105"/>
        <end position="119"/>
    </location>
</feature>
<evidence type="ECO:0000256" key="2">
    <source>
        <dbReference type="ARBA" id="ARBA00022540"/>
    </source>
</evidence>
<dbReference type="Pfam" id="PF02847">
    <property type="entry name" value="MA3"/>
    <property type="match status" value="1"/>
</dbReference>
<feature type="compositionally biased region" description="Polar residues" evidence="9">
    <location>
        <begin position="93"/>
        <end position="104"/>
    </location>
</feature>
<dbReference type="FunFam" id="1.25.40.180:FF:000024">
    <property type="entry name" value="Eukaryotic translation initiation factor 4G"/>
    <property type="match status" value="1"/>
</dbReference>
<feature type="compositionally biased region" description="Low complexity" evidence="9">
    <location>
        <begin position="20"/>
        <end position="30"/>
    </location>
</feature>
<comment type="function">
    <text evidence="5">Component of the protein complex eIF4F, which is involved in the recognition of the mRNA cap, ATP-dependent unwinding of 5'-terminal secondary structure and recruitment of mRNA to the ribosome.</text>
</comment>
<protein>
    <recommendedName>
        <fullName evidence="7">Eukaryotic translation initiation factor 4G</fullName>
    </recommendedName>
    <alternativeName>
        <fullName evidence="8">Eukaryotic initiation factor 4F subunit p220</fullName>
    </alternativeName>
</protein>
<dbReference type="PANTHER" id="PTHR23253:SF9">
    <property type="entry name" value="EUKARYOTIC TRANSLATION INITIATION FACTOR 4 GAMMA 2"/>
    <property type="match status" value="1"/>
</dbReference>
<comment type="caution">
    <text evidence="11">The sequence shown here is derived from an EMBL/GenBank/DDBJ whole genome shotgun (WGS) entry which is preliminary data.</text>
</comment>
<feature type="region of interest" description="Disordered" evidence="9">
    <location>
        <begin position="1514"/>
        <end position="1583"/>
    </location>
</feature>
<dbReference type="GO" id="GO:0003729">
    <property type="term" value="F:mRNA binding"/>
    <property type="evidence" value="ECO:0007669"/>
    <property type="project" value="TreeGrafter"/>
</dbReference>
<feature type="compositionally biased region" description="Basic and acidic residues" evidence="9">
    <location>
        <begin position="1693"/>
        <end position="1702"/>
    </location>
</feature>
<feature type="region of interest" description="Disordered" evidence="9">
    <location>
        <begin position="818"/>
        <end position="840"/>
    </location>
</feature>
<keyword evidence="3" id="KW-0810">Translation regulation</keyword>
<feature type="compositionally biased region" description="Low complexity" evidence="9">
    <location>
        <begin position="53"/>
        <end position="69"/>
    </location>
</feature>
<dbReference type="EMBL" id="JACMSC010000009">
    <property type="protein sequence ID" value="KAG6508330.1"/>
    <property type="molecule type" value="Genomic_DNA"/>
</dbReference>
<evidence type="ECO:0000256" key="7">
    <source>
        <dbReference type="ARBA" id="ARBA00067320"/>
    </source>
</evidence>
<feature type="region of interest" description="Disordered" evidence="9">
    <location>
        <begin position="1383"/>
        <end position="1406"/>
    </location>
</feature>
<evidence type="ECO:0000313" key="12">
    <source>
        <dbReference type="Proteomes" id="UP000734854"/>
    </source>
</evidence>
<feature type="region of interest" description="Disordered" evidence="9">
    <location>
        <begin position="1"/>
        <end position="69"/>
    </location>
</feature>
<evidence type="ECO:0000256" key="9">
    <source>
        <dbReference type="SAM" id="MobiDB-lite"/>
    </source>
</evidence>
<dbReference type="InterPro" id="IPR003891">
    <property type="entry name" value="Initiation_fac_eIF4g_MI"/>
</dbReference>
<dbReference type="GO" id="GO:0003743">
    <property type="term" value="F:translation initiation factor activity"/>
    <property type="evidence" value="ECO:0007669"/>
    <property type="project" value="UniProtKB-KW"/>
</dbReference>
<evidence type="ECO:0000259" key="10">
    <source>
        <dbReference type="PROSITE" id="PS51366"/>
    </source>
</evidence>
<feature type="compositionally biased region" description="Basic and acidic residues" evidence="9">
    <location>
        <begin position="590"/>
        <end position="599"/>
    </location>
</feature>
<sequence length="1964" mass="214123">MSVNQSRVERTEAQIKKSSRSGSAGQQRGFVGSGGGGGWKGGVGGVSAPPPISSTSSVPPSSVSPSLSTSRRSVVALSDFFDFDFCSFKKSFNGQSQSTTSRGNASSEASGAAASAAGHHALENGAQPQTHSLGFSDGLDPRAAKPVDMPIPRSASRAIPKPPSSQSSAGFSNSQAPSAPAKGDASKITLQFGSINPGIMNGLQIPVPARTSSAPPNLDEQIRNQARTESFRAAPKMSAPSIPKQQQLQTKKDVVGVHQSSSGESHSVHVKRDLTAPVPSAPVVPAPKSSALPITGSSFPIAMPFQPQQLQVPAQFGGSNVQLQSPGLAANSMQMPIALPVGNNPQVAQQIYVPSIQSHFMQQQAMMHPGQGLGFVPPIGHPLPQQLGGLGIGISQFSQQHSGKYGTARKTTVKITHPDTHEELKLDKNIDTFKDSLSAAQKTLPNVIPPSQSVPTYAASHQMNFFTAMQQTSYSRPQLMYSTNVPLASGQMPASSQAPRLSYPVSQSGQKLTYLNSSMSNAVPSGKPVSSAALRGFSEGVNLDTLPVSAPMSNAVQVTIKPSVGSQSVNAGVFLSTPSVVISMPSTKTEPSKSVKATEENTNSKQKQTVSKPDEPAQQLKSASGQLNTVKLLVNETTSTNAVPVVSTQTVQCEHLSVSETTGDSGSDLAGNDGRKNEPVQRSDSFKNNWWKSSKNDLRTQQRHQLDAFSTEGAKVSPTSENTVLLNVEAIEQVEVKVMLAESSSFKEVLKKETLQDASLGYADSSKEIPSESPSLCQIIDGIDTKSINSNSRVANTVSEVRKDRILEVVVSEQFKVSDDSSKDPNDFEVLPSSTHSKSSEQVNAVASSEQESHVGNFGKVRSGHYDKVIDKLLNDSTSDVGSEMQEERILNLQNRPTNAYLDAADSETIINSLSTEHEMKSDKDIDLIDSGVARMETVNVCLQPLSVEHKPELKHLDLNSECKPESKPLDSCSDALVSATGLGQTEKPLSEIPKPKISTGKKKKREMLSKADAADTSDLYTAYKGPEEEHTAKKSESINNSTVVKNITQIGNLSKDAASNEEDMHNRAELDDWENAADISTPKLKATDDQPPINDARKQHKKVDGYEATSRNKYSRDFLMTLSQYFTHLPINFQTGSDITDALLVNLSGHSPSASTGRVNDRPSGASRVDRRIVASMDDEKWLKPQVSFGRDNRTDYGHGNATVSLRPGQAGSHVILRTLPRQTSNQGILSGPMPSPVAQVGLPRGNPDADRWQRARGLIPSPHTPLQVMHKAEKKYEVGKVSDEEAAKQRQLKAILNKLTPQNFDKLFDQVREVNIDNAMTLTGVISQIFDKALMEPTFCEMYANFCFRLATVLPDFSEDNEKITFKRLLLNKCQEEFERGEKEQAEANKDEEEGETKQFKEEREAKRLQARRRMLGNIRLIGELYKKKMLTERIMHECIKKLLGQYQNPDEEDIEALCKLMSTIGEMIDHPKAKEHMDAYFDMMAKLSTSQKLSSRVRFMLRDAIDLRKNKWQQRRKVEGPKKIDEVHRDAAQERQAQSSRLSRGPIISNVPRRGPAADYGSRGPTLLTPPGIQQQVSGIRGLPSRGYGIQDVWLEDRHHLEGRTMSLPLQHRSAEDDSITLGPQGGLARGMSIRGQPSISNMSSGEIASVVGEHRPISSSTNDTNYMAERSSGAIFDEPSPGYQNNHQSSRDSKISDRTFERSSTAMLPAGRTHGTSMSSQSTPETRIFSEEVLREKFISAIREFYSSLVISSQPNACNRPTAEMLSAIYLLTINQPFVDPTICLSAEDEKEVALCIKELNAPDFYPSMISLWVTDSFEKTNTERDLLAKLIINFCKSRDSLLSQAQLLHGFELVLSSLEDAVNDAPRAAEFLGRLFTKVILQNVVTLKDIGKLIQEGGEEPGQLKEIGLAAEVLGNILESIRSESGDAFLNEIRASSNLRLKDFRPPHPLKANKLDEFL</sequence>
<feature type="compositionally biased region" description="Polar residues" evidence="9">
    <location>
        <begin position="1718"/>
        <end position="1728"/>
    </location>
</feature>
<dbReference type="Pfam" id="PF02854">
    <property type="entry name" value="MIF4G"/>
    <property type="match status" value="1"/>
</dbReference>
<keyword evidence="12" id="KW-1185">Reference proteome</keyword>
<evidence type="ECO:0000313" key="11">
    <source>
        <dbReference type="EMBL" id="KAG6508330.1"/>
    </source>
</evidence>
<dbReference type="SMART" id="SM00544">
    <property type="entry name" value="MA3"/>
    <property type="match status" value="1"/>
</dbReference>
<feature type="compositionally biased region" description="Gly residues" evidence="9">
    <location>
        <begin position="31"/>
        <end position="45"/>
    </location>
</feature>
<feature type="domain" description="MI" evidence="10">
    <location>
        <begin position="1778"/>
        <end position="1900"/>
    </location>
</feature>